<keyword evidence="3" id="KW-1185">Reference proteome</keyword>
<keyword evidence="1" id="KW-0472">Membrane</keyword>
<keyword evidence="1" id="KW-0812">Transmembrane</keyword>
<feature type="transmembrane region" description="Helical" evidence="1">
    <location>
        <begin position="44"/>
        <end position="75"/>
    </location>
</feature>
<dbReference type="PANTHER" id="PTHR43801">
    <property type="entry name" value="NUCLEOTIDE-BINDING PROTEIN-RELATED"/>
    <property type="match status" value="1"/>
</dbReference>
<evidence type="ECO:0008006" key="4">
    <source>
        <dbReference type="Google" id="ProtNLM"/>
    </source>
</evidence>
<sequence length="257" mass="29140">MEIKKTISKNGIYKKFLLILSIMLSFIILSILGIWLLPAGSQVFIYQMVLGIAILTLLLISGLLITTIFAVVQLWQDKEIPSFLRKLLQLAMGVLYPFMIYIGKCLKFNKDTVRRVYTDLNNKLILSMEYKIRGEEILILTPHCIQKSFCPHKITNDINNCKRCGKCNVEGILELKEKYGVQFSIVTGGTLARKRISDMRPKAIIAIACERDLVSGLMDVKQIPVVAVINQRPEGPCVNTLVDLKEVEKAIQHFIKE</sequence>
<dbReference type="InterPro" id="IPR002829">
    <property type="entry name" value="DUF116"/>
</dbReference>
<evidence type="ECO:0000256" key="1">
    <source>
        <dbReference type="SAM" id="Phobius"/>
    </source>
</evidence>
<dbReference type="RefSeq" id="WP_012063905.1">
    <property type="nucleotide sequence ID" value="NC_009633.1"/>
</dbReference>
<organism evidence="2 3">
    <name type="scientific">Alkaliphilus metalliredigens (strain QYMF)</name>
    <dbReference type="NCBI Taxonomy" id="293826"/>
    <lineage>
        <taxon>Bacteria</taxon>
        <taxon>Bacillati</taxon>
        <taxon>Bacillota</taxon>
        <taxon>Clostridia</taxon>
        <taxon>Peptostreptococcales</taxon>
        <taxon>Natronincolaceae</taxon>
        <taxon>Alkaliphilus</taxon>
    </lineage>
</organism>
<dbReference type="Proteomes" id="UP000001572">
    <property type="component" value="Chromosome"/>
</dbReference>
<name>A6TRW6_ALKMQ</name>
<dbReference type="STRING" id="293826.Amet_2784"/>
<feature type="transmembrane region" description="Helical" evidence="1">
    <location>
        <begin position="16"/>
        <end position="38"/>
    </location>
</feature>
<feature type="transmembrane region" description="Helical" evidence="1">
    <location>
        <begin position="87"/>
        <end position="103"/>
    </location>
</feature>
<dbReference type="AlphaFoldDB" id="A6TRW6"/>
<dbReference type="PIRSF" id="PIRSF006594">
    <property type="entry name" value="UCP006594"/>
    <property type="match status" value="1"/>
</dbReference>
<evidence type="ECO:0000313" key="3">
    <source>
        <dbReference type="Proteomes" id="UP000001572"/>
    </source>
</evidence>
<dbReference type="HOGENOM" id="CLU_067052_0_2_9"/>
<evidence type="ECO:0000313" key="2">
    <source>
        <dbReference type="EMBL" id="ABR48934.1"/>
    </source>
</evidence>
<dbReference type="PANTHER" id="PTHR43801:SF1">
    <property type="entry name" value="POLYPRENYL SYNTHETASE"/>
    <property type="match status" value="1"/>
</dbReference>
<dbReference type="eggNOG" id="COG1852">
    <property type="taxonomic scope" value="Bacteria"/>
</dbReference>
<dbReference type="EMBL" id="CP000724">
    <property type="protein sequence ID" value="ABR48934.1"/>
    <property type="molecule type" value="Genomic_DNA"/>
</dbReference>
<keyword evidence="1" id="KW-1133">Transmembrane helix</keyword>
<proteinExistence type="predicted"/>
<dbReference type="KEGG" id="amt:Amet_2784"/>
<accession>A6TRW6</accession>
<gene>
    <name evidence="2" type="ordered locus">Amet_2784</name>
</gene>
<dbReference type="Pfam" id="PF01976">
    <property type="entry name" value="DUF116"/>
    <property type="match status" value="1"/>
</dbReference>
<protein>
    <recommendedName>
        <fullName evidence="4">DUF116 domain-containing protein</fullName>
    </recommendedName>
</protein>
<reference evidence="3" key="1">
    <citation type="journal article" date="2016" name="Genome Announc.">
        <title>Complete genome sequence of Alkaliphilus metalliredigens strain QYMF, an alkaliphilic and metal-reducing bacterium isolated from borax-contaminated leachate ponds.</title>
        <authorList>
            <person name="Hwang C."/>
            <person name="Copeland A."/>
            <person name="Lucas S."/>
            <person name="Lapidus A."/>
            <person name="Barry K."/>
            <person name="Detter J.C."/>
            <person name="Glavina Del Rio T."/>
            <person name="Hammon N."/>
            <person name="Israni S."/>
            <person name="Dalin E."/>
            <person name="Tice H."/>
            <person name="Pitluck S."/>
            <person name="Chertkov O."/>
            <person name="Brettin T."/>
            <person name="Bruce D."/>
            <person name="Han C."/>
            <person name="Schmutz J."/>
            <person name="Larimer F."/>
            <person name="Land M.L."/>
            <person name="Hauser L."/>
            <person name="Kyrpides N."/>
            <person name="Mikhailova N."/>
            <person name="Ye Q."/>
            <person name="Zhou J."/>
            <person name="Richardson P."/>
            <person name="Fields M.W."/>
        </authorList>
    </citation>
    <scope>NUCLEOTIDE SEQUENCE [LARGE SCALE GENOMIC DNA]</scope>
    <source>
        <strain evidence="3">QYMF</strain>
    </source>
</reference>